<dbReference type="InterPro" id="IPR007060">
    <property type="entry name" value="FtsL/DivIC"/>
</dbReference>
<evidence type="ECO:0000313" key="3">
    <source>
        <dbReference type="EMBL" id="MBD2848418.1"/>
    </source>
</evidence>
<dbReference type="AlphaFoldDB" id="A0A927GU89"/>
<gene>
    <name evidence="3" type="ORF">IDH44_24820</name>
</gene>
<protein>
    <submittedName>
        <fullName evidence="3">Septum formation initiator family protein</fullName>
    </submittedName>
</protein>
<dbReference type="Pfam" id="PF04977">
    <property type="entry name" value="DivIC"/>
    <property type="match status" value="1"/>
</dbReference>
<reference evidence="3" key="1">
    <citation type="submission" date="2020-09" db="EMBL/GenBank/DDBJ databases">
        <title>A novel bacterium of genus Paenibacillus, isolated from South China Sea.</title>
        <authorList>
            <person name="Huang H."/>
            <person name="Mo K."/>
            <person name="Hu Y."/>
        </authorList>
    </citation>
    <scope>NUCLEOTIDE SEQUENCE</scope>
    <source>
        <strain evidence="3">IB182496</strain>
    </source>
</reference>
<name>A0A927GU89_9BACL</name>
<sequence>MQRTSASAKPYSGTRRRLKVWFVLVALFMGWALLTIVDLIEQQGRTEQRVVAAEQELDGYEADRRELQKKIELLNDPEYIQEVARKEYGMIIPGEQPIQVTRPEE</sequence>
<organism evidence="3 4">
    <name type="scientific">Paenibacillus sabuli</name>
    <dbReference type="NCBI Taxonomy" id="2772509"/>
    <lineage>
        <taxon>Bacteria</taxon>
        <taxon>Bacillati</taxon>
        <taxon>Bacillota</taxon>
        <taxon>Bacilli</taxon>
        <taxon>Bacillales</taxon>
        <taxon>Paenibacillaceae</taxon>
        <taxon>Paenibacillus</taxon>
    </lineage>
</organism>
<feature type="coiled-coil region" evidence="1">
    <location>
        <begin position="43"/>
        <end position="70"/>
    </location>
</feature>
<proteinExistence type="predicted"/>
<evidence type="ECO:0000313" key="4">
    <source>
        <dbReference type="Proteomes" id="UP000621560"/>
    </source>
</evidence>
<evidence type="ECO:0000256" key="1">
    <source>
        <dbReference type="SAM" id="Coils"/>
    </source>
</evidence>
<feature type="transmembrane region" description="Helical" evidence="2">
    <location>
        <begin position="20"/>
        <end position="40"/>
    </location>
</feature>
<accession>A0A927GU89</accession>
<keyword evidence="4" id="KW-1185">Reference proteome</keyword>
<keyword evidence="2" id="KW-1133">Transmembrane helix</keyword>
<dbReference type="EMBL" id="JACXIZ010000065">
    <property type="protein sequence ID" value="MBD2848418.1"/>
    <property type="molecule type" value="Genomic_DNA"/>
</dbReference>
<evidence type="ECO:0000256" key="2">
    <source>
        <dbReference type="SAM" id="Phobius"/>
    </source>
</evidence>
<dbReference type="Proteomes" id="UP000621560">
    <property type="component" value="Unassembled WGS sequence"/>
</dbReference>
<comment type="caution">
    <text evidence="3">The sequence shown here is derived from an EMBL/GenBank/DDBJ whole genome shotgun (WGS) entry which is preliminary data.</text>
</comment>
<keyword evidence="2" id="KW-0472">Membrane</keyword>
<keyword evidence="1" id="KW-0175">Coiled coil</keyword>
<keyword evidence="2" id="KW-0812">Transmembrane</keyword>